<evidence type="ECO:0000313" key="3">
    <source>
        <dbReference type="EMBL" id="KAL2083198.1"/>
    </source>
</evidence>
<name>A0ABD1J7N6_9TELE</name>
<evidence type="ECO:0000256" key="1">
    <source>
        <dbReference type="SAM" id="Coils"/>
    </source>
</evidence>
<proteinExistence type="predicted"/>
<evidence type="ECO:0000313" key="4">
    <source>
        <dbReference type="Proteomes" id="UP001591681"/>
    </source>
</evidence>
<dbReference type="Gene3D" id="1.10.10.2590">
    <property type="entry name" value="BEN domain"/>
    <property type="match status" value="1"/>
</dbReference>
<dbReference type="SMART" id="SM01025">
    <property type="entry name" value="BEN"/>
    <property type="match status" value="1"/>
</dbReference>
<sequence length="386" mass="41780">MLESQQLHYHGGGISNSAVHAAQDPFEYRPLKVEPGTLCASQADELAMLRVRVQQLEREMARLEAENHHLKDLLVKEIPGLLSAMRQTLAPAPNAGHAPNTGQAPNTCHNPNTCHTPSTGPAPGQPDLLCSLSSCSSSSSGPGVSSMANSDNRYGLMPWPEPELGQGESIPSLSELLRSRHDDLDGMNGSVGNGLDLVGSLDGISGRVGEAMKFELDEDFEEELGPFLCELGPRVPAMGACGPAPCLKTEMRGRPPGCSYSQGHYREQRHVEQEEVYPGSGVLCEARALRRANQSATPTAMVRNLLVGVFDKQTLLNSNLRGGSSKTSPFHNHHAPLDPHKLNAIYDAVLARFPSVRRAQIGISINSKLSEIRFYTRRATGERSRQ</sequence>
<dbReference type="Proteomes" id="UP001591681">
    <property type="component" value="Unassembled WGS sequence"/>
</dbReference>
<dbReference type="InterPro" id="IPR018379">
    <property type="entry name" value="BEN_domain"/>
</dbReference>
<feature type="coiled-coil region" evidence="1">
    <location>
        <begin position="39"/>
        <end position="73"/>
    </location>
</feature>
<dbReference type="AlphaFoldDB" id="A0ABD1J7N6"/>
<keyword evidence="4" id="KW-1185">Reference proteome</keyword>
<evidence type="ECO:0000259" key="2">
    <source>
        <dbReference type="PROSITE" id="PS51457"/>
    </source>
</evidence>
<comment type="caution">
    <text evidence="3">The sequence shown here is derived from an EMBL/GenBank/DDBJ whole genome shotgun (WGS) entry which is preliminary data.</text>
</comment>
<keyword evidence="1" id="KW-0175">Coiled coil</keyword>
<accession>A0ABD1J7N6</accession>
<organism evidence="3 4">
    <name type="scientific">Coilia grayii</name>
    <name type="common">Gray's grenadier anchovy</name>
    <dbReference type="NCBI Taxonomy" id="363190"/>
    <lineage>
        <taxon>Eukaryota</taxon>
        <taxon>Metazoa</taxon>
        <taxon>Chordata</taxon>
        <taxon>Craniata</taxon>
        <taxon>Vertebrata</taxon>
        <taxon>Euteleostomi</taxon>
        <taxon>Actinopterygii</taxon>
        <taxon>Neopterygii</taxon>
        <taxon>Teleostei</taxon>
        <taxon>Clupei</taxon>
        <taxon>Clupeiformes</taxon>
        <taxon>Clupeoidei</taxon>
        <taxon>Engraulidae</taxon>
        <taxon>Coilinae</taxon>
        <taxon>Coilia</taxon>
    </lineage>
</organism>
<feature type="domain" description="BEN" evidence="2">
    <location>
        <begin position="279"/>
        <end position="376"/>
    </location>
</feature>
<dbReference type="CDD" id="cd14686">
    <property type="entry name" value="bZIP"/>
    <property type="match status" value="1"/>
</dbReference>
<reference evidence="3 4" key="1">
    <citation type="submission" date="2024-09" db="EMBL/GenBank/DDBJ databases">
        <title>A chromosome-level genome assembly of Gray's grenadier anchovy, Coilia grayii.</title>
        <authorList>
            <person name="Fu Z."/>
        </authorList>
    </citation>
    <scope>NUCLEOTIDE SEQUENCE [LARGE SCALE GENOMIC DNA]</scope>
    <source>
        <strain evidence="3">G4</strain>
        <tissue evidence="3">Muscle</tissue>
    </source>
</reference>
<gene>
    <name evidence="3" type="ORF">ACEWY4_020971</name>
</gene>
<dbReference type="EMBL" id="JBHFQA010000018">
    <property type="protein sequence ID" value="KAL2083198.1"/>
    <property type="molecule type" value="Genomic_DNA"/>
</dbReference>
<dbReference type="Pfam" id="PF10523">
    <property type="entry name" value="BEN"/>
    <property type="match status" value="1"/>
</dbReference>
<protein>
    <recommendedName>
        <fullName evidence="2">BEN domain-containing protein</fullName>
    </recommendedName>
</protein>
<dbReference type="PROSITE" id="PS51457">
    <property type="entry name" value="BEN"/>
    <property type="match status" value="1"/>
</dbReference>